<organism evidence="1 2">
    <name type="scientific">Blautia intestinihominis</name>
    <dbReference type="NCBI Taxonomy" id="3133152"/>
    <lineage>
        <taxon>Bacteria</taxon>
        <taxon>Bacillati</taxon>
        <taxon>Bacillota</taxon>
        <taxon>Clostridia</taxon>
        <taxon>Lachnospirales</taxon>
        <taxon>Lachnospiraceae</taxon>
        <taxon>Blautia</taxon>
    </lineage>
</organism>
<protein>
    <submittedName>
        <fullName evidence="1">DUF4866 domain-containing protein</fullName>
    </submittedName>
</protein>
<evidence type="ECO:0000313" key="2">
    <source>
        <dbReference type="Proteomes" id="UP001446032"/>
    </source>
</evidence>
<dbReference type="Proteomes" id="UP001446032">
    <property type="component" value="Unassembled WGS sequence"/>
</dbReference>
<reference evidence="1 2" key="1">
    <citation type="submission" date="2024-03" db="EMBL/GenBank/DDBJ databases">
        <title>Human intestinal bacterial collection.</title>
        <authorList>
            <person name="Pauvert C."/>
            <person name="Hitch T.C.A."/>
            <person name="Clavel T."/>
        </authorList>
    </citation>
    <scope>NUCLEOTIDE SEQUENCE [LARGE SCALE GENOMIC DNA]</scope>
    <source>
        <strain evidence="1 2">CLA-AA-H95</strain>
    </source>
</reference>
<dbReference type="RefSeq" id="WP_298090727.1">
    <property type="nucleotide sequence ID" value="NZ_JBBMEI010000111.1"/>
</dbReference>
<gene>
    <name evidence="1" type="ORF">WMO75_18130</name>
</gene>
<sequence length="268" mass="31017">MSTIFPREEKAEQIFDRILTNPNACERLKNTFFEAIPSAEESEGAGTDIPGTVFAAALFNAYENKDLSAFLMAVCNNSVFDLLRNSFLIPIRFNDKGVENPVLLTDDKGNLLNEFKNHLYEKKYKMFHKLYEEQDEIPDYQMYMADGFRENHSYTDSGEIVTEKISKHTGILLMFRFPESVKLDINEDRIYAVVWDFLMRLQEELPRALMYYGVRDEEGREKNTATLGIFLPFHHFETKMEKNIEIANGIGLGCREHILAEINRQAGK</sequence>
<dbReference type="Pfam" id="PF16160">
    <property type="entry name" value="DUF4866"/>
    <property type="match status" value="1"/>
</dbReference>
<accession>A0ABV1ASP0</accession>
<proteinExistence type="predicted"/>
<comment type="caution">
    <text evidence="1">The sequence shown here is derived from an EMBL/GenBank/DDBJ whole genome shotgun (WGS) entry which is preliminary data.</text>
</comment>
<keyword evidence="2" id="KW-1185">Reference proteome</keyword>
<evidence type="ECO:0000313" key="1">
    <source>
        <dbReference type="EMBL" id="MEQ2360207.1"/>
    </source>
</evidence>
<dbReference type="EMBL" id="JBBMEI010000111">
    <property type="protein sequence ID" value="MEQ2360207.1"/>
    <property type="molecule type" value="Genomic_DNA"/>
</dbReference>
<dbReference type="InterPro" id="IPR032357">
    <property type="entry name" value="DUF4866"/>
</dbReference>
<name>A0ABV1ASP0_9FIRM</name>